<evidence type="ECO:0000313" key="12">
    <source>
        <dbReference type="Proteomes" id="UP001331515"/>
    </source>
</evidence>
<dbReference type="Pfam" id="PF08016">
    <property type="entry name" value="PKD_channel"/>
    <property type="match status" value="1"/>
</dbReference>
<dbReference type="PANTHER" id="PTHR46730:SF4">
    <property type="entry name" value="POLYCYSTIC KIDNEY DISEASE PROTEIN 1-LIKE 1"/>
    <property type="match status" value="1"/>
</dbReference>
<dbReference type="GO" id="GO:0005886">
    <property type="term" value="C:plasma membrane"/>
    <property type="evidence" value="ECO:0007669"/>
    <property type="project" value="TreeGrafter"/>
</dbReference>
<dbReference type="GO" id="GO:0006816">
    <property type="term" value="P:calcium ion transport"/>
    <property type="evidence" value="ECO:0007669"/>
    <property type="project" value="TreeGrafter"/>
</dbReference>
<evidence type="ECO:0000256" key="5">
    <source>
        <dbReference type="ARBA" id="ARBA00022989"/>
    </source>
</evidence>
<keyword evidence="3 8" id="KW-0812">Transmembrane</keyword>
<feature type="transmembrane region" description="Helical" evidence="8">
    <location>
        <begin position="372"/>
        <end position="394"/>
    </location>
</feature>
<feature type="transmembrane region" description="Helical" evidence="8">
    <location>
        <begin position="247"/>
        <end position="265"/>
    </location>
</feature>
<dbReference type="Proteomes" id="UP001331515">
    <property type="component" value="Unassembled WGS sequence"/>
</dbReference>
<feature type="transmembrane region" description="Helical" evidence="8">
    <location>
        <begin position="431"/>
        <end position="456"/>
    </location>
</feature>
<feature type="compositionally biased region" description="Basic and acidic residues" evidence="7">
    <location>
        <begin position="611"/>
        <end position="628"/>
    </location>
</feature>
<feature type="region of interest" description="Disordered" evidence="7">
    <location>
        <begin position="598"/>
        <end position="634"/>
    </location>
</feature>
<evidence type="ECO:0000313" key="11">
    <source>
        <dbReference type="EMBL" id="KAK5898421.1"/>
    </source>
</evidence>
<dbReference type="Gene3D" id="2.60.120.40">
    <property type="match status" value="1"/>
</dbReference>
<dbReference type="InterPro" id="IPR001073">
    <property type="entry name" value="C1q_dom"/>
</dbReference>
<dbReference type="SUPFAM" id="SSF49842">
    <property type="entry name" value="TNF-like"/>
    <property type="match status" value="1"/>
</dbReference>
<evidence type="ECO:0000256" key="6">
    <source>
        <dbReference type="ARBA" id="ARBA00023136"/>
    </source>
</evidence>
<evidence type="ECO:0000256" key="2">
    <source>
        <dbReference type="ARBA" id="ARBA00007200"/>
    </source>
</evidence>
<sequence length="634" mass="70541">MRKAAVLLLCLLWTGAQGEDGALENRMSSSEKQVVEFQTQNSAGPQVAFSVGLSDAGVVGPFGTNSILKYTKVFTNIGQAYNPTTGVFTAPVKGVYYFSFNMWGSRFVSDTALEFALNNVMKMRLQDYNDAYGYVSAANSMVSSGTLVPESLLSFWSGIRSSSHKQTNDSVPPGDVWSAAASKLKLLQSDGWLDGHTVSLHFTLFSPAPHLFTSVSLHTEQSPPAGLLPSARVQSVGGCHSPAVGEYGVMVCQLLFLVLSLLQLCRQVYAVGEQGLMGYWRTPCNWLEVSLLTVYLVYYMYYIYRSVIVLEVVELLHKHSYRGHVDVSLLATWEQCIRSLRGVTLFLLTMKCVTVLRVNSSDSLLTRSLCSLLWPTISCVILMVALSCAGNLLFVQSSSSFSSLPRSFRTLLRHCWGLGALRGLHRSERDLLYSGLLFLSSGLRTAVVIGVMSSLVGRAKRSGGRGNVLTMAELSRYIRRKISEVTCQRRQAWTEHRVEGKTYYFEEFESLLDELLFRLSALSNSLHQTLPSKAHRYRKDSPALSHTQRINMHAQDFVRTQEETLPASHLLRSELELEDMTFLQQRNQRGGCPFSDIVVGLDNSQQPGTRAGEHPNRPRAPDLFKDTELLVPPR</sequence>
<organism evidence="11 12">
    <name type="scientific">Champsocephalus gunnari</name>
    <name type="common">Mackerel icefish</name>
    <dbReference type="NCBI Taxonomy" id="52237"/>
    <lineage>
        <taxon>Eukaryota</taxon>
        <taxon>Metazoa</taxon>
        <taxon>Chordata</taxon>
        <taxon>Craniata</taxon>
        <taxon>Vertebrata</taxon>
        <taxon>Euteleostomi</taxon>
        <taxon>Actinopterygii</taxon>
        <taxon>Neopterygii</taxon>
        <taxon>Teleostei</taxon>
        <taxon>Neoteleostei</taxon>
        <taxon>Acanthomorphata</taxon>
        <taxon>Eupercaria</taxon>
        <taxon>Perciformes</taxon>
        <taxon>Notothenioidei</taxon>
        <taxon>Channichthyidae</taxon>
        <taxon>Champsocephalus</taxon>
    </lineage>
</organism>
<dbReference type="EMBL" id="JAURVH010001533">
    <property type="protein sequence ID" value="KAK5898421.1"/>
    <property type="molecule type" value="Genomic_DNA"/>
</dbReference>
<evidence type="ECO:0000256" key="9">
    <source>
        <dbReference type="SAM" id="SignalP"/>
    </source>
</evidence>
<feature type="signal peptide" evidence="9">
    <location>
        <begin position="1"/>
        <end position="18"/>
    </location>
</feature>
<dbReference type="PROSITE" id="PS50871">
    <property type="entry name" value="C1Q"/>
    <property type="match status" value="1"/>
</dbReference>
<dbReference type="InterPro" id="IPR013122">
    <property type="entry name" value="PKD1_2_channel"/>
</dbReference>
<dbReference type="GO" id="GO:0005261">
    <property type="term" value="F:monoatomic cation channel activity"/>
    <property type="evidence" value="ECO:0007669"/>
    <property type="project" value="TreeGrafter"/>
</dbReference>
<dbReference type="Pfam" id="PF00386">
    <property type="entry name" value="C1q"/>
    <property type="match status" value="1"/>
</dbReference>
<keyword evidence="6 8" id="KW-0472">Membrane</keyword>
<evidence type="ECO:0000256" key="8">
    <source>
        <dbReference type="SAM" id="Phobius"/>
    </source>
</evidence>
<reference evidence="11 12" key="1">
    <citation type="journal article" date="2023" name="Mol. Biol. Evol.">
        <title>Genomics of Secondarily Temperate Adaptation in the Only Non-Antarctic Icefish.</title>
        <authorList>
            <person name="Rivera-Colon A.G."/>
            <person name="Rayamajhi N."/>
            <person name="Minhas B.F."/>
            <person name="Madrigal G."/>
            <person name="Bilyk K.T."/>
            <person name="Yoon V."/>
            <person name="Hune M."/>
            <person name="Gregory S."/>
            <person name="Cheng C.H.C."/>
            <person name="Catchen J.M."/>
        </authorList>
    </citation>
    <scope>NUCLEOTIDE SEQUENCE [LARGE SCALE GENOMIC DNA]</scope>
    <source>
        <tissue evidence="11">White muscle</tissue>
    </source>
</reference>
<protein>
    <recommendedName>
        <fullName evidence="10">C1q domain-containing protein</fullName>
    </recommendedName>
</protein>
<keyword evidence="4" id="KW-0677">Repeat</keyword>
<accession>A0AAN8C6Q5</accession>
<name>A0AAN8C6Q5_CHAGU</name>
<dbReference type="AlphaFoldDB" id="A0AAN8C6Q5"/>
<comment type="caution">
    <text evidence="11">The sequence shown here is derived from an EMBL/GenBank/DDBJ whole genome shotgun (WGS) entry which is preliminary data.</text>
</comment>
<evidence type="ECO:0000259" key="10">
    <source>
        <dbReference type="PROSITE" id="PS50871"/>
    </source>
</evidence>
<feature type="chain" id="PRO_5042878811" description="C1q domain-containing protein" evidence="9">
    <location>
        <begin position="19"/>
        <end position="634"/>
    </location>
</feature>
<evidence type="ECO:0000256" key="3">
    <source>
        <dbReference type="ARBA" id="ARBA00022692"/>
    </source>
</evidence>
<dbReference type="InterPro" id="IPR046791">
    <property type="entry name" value="Polycystin_dom"/>
</dbReference>
<feature type="domain" description="C1q" evidence="10">
    <location>
        <begin position="42"/>
        <end position="183"/>
    </location>
</feature>
<comment type="similarity">
    <text evidence="2">Belongs to the polycystin family.</text>
</comment>
<evidence type="ECO:0000256" key="4">
    <source>
        <dbReference type="ARBA" id="ARBA00022737"/>
    </source>
</evidence>
<proteinExistence type="inferred from homology"/>
<keyword evidence="5 8" id="KW-1133">Transmembrane helix</keyword>
<dbReference type="SMART" id="SM00110">
    <property type="entry name" value="C1Q"/>
    <property type="match status" value="1"/>
</dbReference>
<keyword evidence="9" id="KW-0732">Signal</keyword>
<gene>
    <name evidence="11" type="ORF">CgunFtcFv8_015841</name>
</gene>
<dbReference type="PANTHER" id="PTHR46730">
    <property type="entry name" value="POLYCYSTIN-1"/>
    <property type="match status" value="1"/>
</dbReference>
<evidence type="ECO:0000256" key="1">
    <source>
        <dbReference type="ARBA" id="ARBA00004141"/>
    </source>
</evidence>
<dbReference type="InterPro" id="IPR008983">
    <property type="entry name" value="Tumour_necrosis_fac-like_dom"/>
</dbReference>
<comment type="subcellular location">
    <subcellularLocation>
        <location evidence="1">Membrane</location>
        <topology evidence="1">Multi-pass membrane protein</topology>
    </subcellularLocation>
</comment>
<keyword evidence="12" id="KW-1185">Reference proteome</keyword>
<dbReference type="Pfam" id="PF20519">
    <property type="entry name" value="Polycystin_dom"/>
    <property type="match status" value="1"/>
</dbReference>
<evidence type="ECO:0000256" key="7">
    <source>
        <dbReference type="SAM" id="MobiDB-lite"/>
    </source>
</evidence>
<dbReference type="PRINTS" id="PR00007">
    <property type="entry name" value="COMPLEMNTC1Q"/>
</dbReference>
<feature type="transmembrane region" description="Helical" evidence="8">
    <location>
        <begin position="286"/>
        <end position="304"/>
    </location>
</feature>